<keyword evidence="1 2" id="KW-0238">DNA-binding</keyword>
<protein>
    <recommendedName>
        <fullName evidence="3">Fork-head domain-containing protein</fullName>
    </recommendedName>
</protein>
<dbReference type="InterPro" id="IPR036390">
    <property type="entry name" value="WH_DNA-bd_sf"/>
</dbReference>
<feature type="DNA-binding region" description="Fork-head" evidence="2">
    <location>
        <begin position="17"/>
        <end position="67"/>
    </location>
</feature>
<dbReference type="PANTHER" id="PTHR45796">
    <property type="entry name" value="FORKHEAD BOX P, ISOFORM C"/>
    <property type="match status" value="1"/>
</dbReference>
<dbReference type="GO" id="GO:0000978">
    <property type="term" value="F:RNA polymerase II cis-regulatory region sequence-specific DNA binding"/>
    <property type="evidence" value="ECO:0007669"/>
    <property type="project" value="TreeGrafter"/>
</dbReference>
<keyword evidence="2" id="KW-0539">Nucleus</keyword>
<evidence type="ECO:0000313" key="5">
    <source>
        <dbReference type="Proteomes" id="UP000233556"/>
    </source>
</evidence>
<reference evidence="5" key="2">
    <citation type="submission" date="2017-12" db="EMBL/GenBank/DDBJ databases">
        <title>Genome sequence of the Bar-tailed Godwit (Limosa lapponica baueri).</title>
        <authorList>
            <person name="Lima N.C.B."/>
            <person name="Parody-Merino A.M."/>
            <person name="Battley P.F."/>
            <person name="Fidler A.E."/>
            <person name="Prosdocimi F."/>
        </authorList>
    </citation>
    <scope>NUCLEOTIDE SEQUENCE [LARGE SCALE GENOMIC DNA]</scope>
</reference>
<reference evidence="5" key="1">
    <citation type="submission" date="2017-11" db="EMBL/GenBank/DDBJ databases">
        <authorList>
            <person name="Lima N.C."/>
            <person name="Parody-Merino A.M."/>
            <person name="Battley P.F."/>
            <person name="Fidler A.E."/>
            <person name="Prosdocimi F."/>
        </authorList>
    </citation>
    <scope>NUCLEOTIDE SEQUENCE [LARGE SCALE GENOMIC DNA]</scope>
</reference>
<evidence type="ECO:0000256" key="1">
    <source>
        <dbReference type="ARBA" id="ARBA00023125"/>
    </source>
</evidence>
<dbReference type="EMBL" id="KZ530145">
    <property type="protein sequence ID" value="PKU27187.1"/>
    <property type="molecule type" value="Genomic_DNA"/>
</dbReference>
<organism evidence="4 5">
    <name type="scientific">Limosa lapponica baueri</name>
    <dbReference type="NCBI Taxonomy" id="1758121"/>
    <lineage>
        <taxon>Eukaryota</taxon>
        <taxon>Metazoa</taxon>
        <taxon>Chordata</taxon>
        <taxon>Craniata</taxon>
        <taxon>Vertebrata</taxon>
        <taxon>Euteleostomi</taxon>
        <taxon>Archelosauria</taxon>
        <taxon>Archosauria</taxon>
        <taxon>Dinosauria</taxon>
        <taxon>Saurischia</taxon>
        <taxon>Theropoda</taxon>
        <taxon>Coelurosauria</taxon>
        <taxon>Aves</taxon>
        <taxon>Neognathae</taxon>
        <taxon>Neoaves</taxon>
        <taxon>Charadriiformes</taxon>
        <taxon>Scolopacidae</taxon>
        <taxon>Limosa</taxon>
    </lineage>
</organism>
<name>A0A2I0T070_LIMLA</name>
<evidence type="ECO:0000259" key="3">
    <source>
        <dbReference type="PROSITE" id="PS50039"/>
    </source>
</evidence>
<accession>A0A2I0T070</accession>
<dbReference type="PANTHER" id="PTHR45796:SF7">
    <property type="entry name" value="FORKHEAD BOX PROTEIN P4"/>
    <property type="match status" value="1"/>
</dbReference>
<evidence type="ECO:0000313" key="4">
    <source>
        <dbReference type="EMBL" id="PKU27187.1"/>
    </source>
</evidence>
<dbReference type="SUPFAM" id="SSF46785">
    <property type="entry name" value="Winged helix' DNA-binding domain"/>
    <property type="match status" value="1"/>
</dbReference>
<proteinExistence type="predicted"/>
<dbReference type="Gene3D" id="1.10.10.10">
    <property type="entry name" value="Winged helix-like DNA-binding domain superfamily/Winged helix DNA-binding domain"/>
    <property type="match status" value="1"/>
</dbReference>
<comment type="subcellular location">
    <subcellularLocation>
        <location evidence="2">Nucleus</location>
    </subcellularLocation>
</comment>
<dbReference type="OrthoDB" id="5830876at2759"/>
<dbReference type="GO" id="GO:0001227">
    <property type="term" value="F:DNA-binding transcription repressor activity, RNA polymerase II-specific"/>
    <property type="evidence" value="ECO:0007669"/>
    <property type="project" value="TreeGrafter"/>
</dbReference>
<dbReference type="PROSITE" id="PS50039">
    <property type="entry name" value="FORK_HEAD_3"/>
    <property type="match status" value="1"/>
</dbReference>
<sequence>MGIKPRGGITSDALVPSLVSQAILETPDRQLTLNEIYNWFTRMFAYFRRNTATWKCTVLYRQLLTDFGTEEPFVAGPG</sequence>
<dbReference type="InterPro" id="IPR050998">
    <property type="entry name" value="FOXP"/>
</dbReference>
<dbReference type="InterPro" id="IPR036388">
    <property type="entry name" value="WH-like_DNA-bd_sf"/>
</dbReference>
<dbReference type="InterPro" id="IPR001766">
    <property type="entry name" value="Fork_head_dom"/>
</dbReference>
<dbReference type="GO" id="GO:0005634">
    <property type="term" value="C:nucleus"/>
    <property type="evidence" value="ECO:0007669"/>
    <property type="project" value="UniProtKB-SubCell"/>
</dbReference>
<dbReference type="AlphaFoldDB" id="A0A2I0T070"/>
<gene>
    <name evidence="4" type="ORF">llap_22509</name>
</gene>
<keyword evidence="5" id="KW-1185">Reference proteome</keyword>
<dbReference type="Pfam" id="PF00250">
    <property type="entry name" value="Forkhead"/>
    <property type="match status" value="1"/>
</dbReference>
<dbReference type="Proteomes" id="UP000233556">
    <property type="component" value="Unassembled WGS sequence"/>
</dbReference>
<dbReference type="SMART" id="SM00339">
    <property type="entry name" value="FH"/>
    <property type="match status" value="1"/>
</dbReference>
<feature type="domain" description="Fork-head" evidence="3">
    <location>
        <begin position="17"/>
        <end position="67"/>
    </location>
</feature>
<evidence type="ECO:0000256" key="2">
    <source>
        <dbReference type="PROSITE-ProRule" id="PRU00089"/>
    </source>
</evidence>